<evidence type="ECO:0000313" key="1">
    <source>
        <dbReference type="EMBL" id="ASW92826.1"/>
    </source>
</evidence>
<proteinExistence type="predicted"/>
<dbReference type="NCBIfam" id="TIGR02276">
    <property type="entry name" value="beta_rpt_yvtn"/>
    <property type="match status" value="1"/>
</dbReference>
<evidence type="ECO:0008006" key="3">
    <source>
        <dbReference type="Google" id="ProtNLM"/>
    </source>
</evidence>
<accession>A0AAD0E366</accession>
<gene>
    <name evidence="1" type="ORF">CKJ54_05305</name>
</gene>
<dbReference type="InterPro" id="IPR011048">
    <property type="entry name" value="Haem_d1_sf"/>
</dbReference>
<sequence length="378" mass="39371">MATRADEHSKGGTSVSDAYDPTAAGFSVDDTTVVRVPVHRGPISDMDLSGDGRRLLVTNYGRDAVSVIDARTLRVSSTLAGLSEPSAVAMSSADANYAYVSTATAAYDAIEVIDVVTNWRIATHRLAHTVSDLTVSADGKYLYASRNAVRGADVTVLDTTTGELEVIELATAPGTTTACVRASADGRRLYVGVNGPNGGSLAVVETRTRSDGGRVGGRSRVAGTIELGLPVRDVALSNDGATAYVASCGPVVGSVLDLIDTRANKLVKTHKINEITGPLARLTLSRDGERAYLVSDDRVTVLGTRTFDVLDEVTVTTNPSCVLESPDGGQLYVADYSGVVTAARIATGQAPHSGDAGHPDLPAAGWLFDVPQWEPALA</sequence>
<dbReference type="Gene3D" id="2.130.10.10">
    <property type="entry name" value="YVTN repeat-like/Quinoprotein amine dehydrogenase"/>
    <property type="match status" value="2"/>
</dbReference>
<dbReference type="PANTHER" id="PTHR47197">
    <property type="entry name" value="PROTEIN NIRF"/>
    <property type="match status" value="1"/>
</dbReference>
<organism evidence="1 2">
    <name type="scientific">Mycobacterium marseillense</name>
    <dbReference type="NCBI Taxonomy" id="701042"/>
    <lineage>
        <taxon>Bacteria</taxon>
        <taxon>Bacillati</taxon>
        <taxon>Actinomycetota</taxon>
        <taxon>Actinomycetes</taxon>
        <taxon>Mycobacteriales</taxon>
        <taxon>Mycobacteriaceae</taxon>
        <taxon>Mycobacterium</taxon>
        <taxon>Mycobacterium avium complex (MAC)</taxon>
    </lineage>
</organism>
<protein>
    <recommendedName>
        <fullName evidence="3">YncE family protein</fullName>
    </recommendedName>
</protein>
<name>A0AAD0E366_9MYCO</name>
<dbReference type="Proteomes" id="UP000216246">
    <property type="component" value="Chromosome"/>
</dbReference>
<dbReference type="SUPFAM" id="SSF51004">
    <property type="entry name" value="C-terminal (heme d1) domain of cytochrome cd1-nitrite reductase"/>
    <property type="match status" value="1"/>
</dbReference>
<evidence type="ECO:0000313" key="2">
    <source>
        <dbReference type="Proteomes" id="UP000216246"/>
    </source>
</evidence>
<dbReference type="InterPro" id="IPR051200">
    <property type="entry name" value="Host-pathogen_enzymatic-act"/>
</dbReference>
<dbReference type="InterPro" id="IPR011964">
    <property type="entry name" value="YVTN_b-propeller_repeat"/>
</dbReference>
<dbReference type="InterPro" id="IPR015943">
    <property type="entry name" value="WD40/YVTN_repeat-like_dom_sf"/>
</dbReference>
<dbReference type="EMBL" id="CP023147">
    <property type="protein sequence ID" value="ASW92826.1"/>
    <property type="molecule type" value="Genomic_DNA"/>
</dbReference>
<reference evidence="1 2" key="1">
    <citation type="submission" date="2017-08" db="EMBL/GenBank/DDBJ databases">
        <title>Phylogentic analysis of Mycobacterium avium complex whole genomes.</title>
        <authorList>
            <person name="Caverly L.J."/>
            <person name="Spilker T."/>
            <person name="LiPuma J."/>
        </authorList>
    </citation>
    <scope>NUCLEOTIDE SEQUENCE [LARGE SCALE GENOMIC DNA]</scope>
    <source>
        <strain evidence="1 2">FLAC0026</strain>
    </source>
</reference>
<dbReference type="PANTHER" id="PTHR47197:SF3">
    <property type="entry name" value="DIHYDRO-HEME D1 DEHYDROGENASE"/>
    <property type="match status" value="1"/>
</dbReference>
<dbReference type="AlphaFoldDB" id="A0AAD0E366"/>
<dbReference type="KEGG" id="mmal:CKJ54_05305"/>